<feature type="region of interest" description="Disordered" evidence="6">
    <location>
        <begin position="167"/>
        <end position="191"/>
    </location>
</feature>
<feature type="region of interest" description="Disordered" evidence="6">
    <location>
        <begin position="293"/>
        <end position="336"/>
    </location>
</feature>
<accession>A8Q676</accession>
<keyword evidence="5" id="KW-0539">Nucleus</keyword>
<dbReference type="STRING" id="425265.A8Q676"/>
<comment type="caution">
    <text evidence="8">The sequence shown here is derived from an EMBL/GenBank/DDBJ whole genome shotgun (WGS) entry which is preliminary data.</text>
</comment>
<evidence type="ECO:0000259" key="7">
    <source>
        <dbReference type="PROSITE" id="PS50066"/>
    </source>
</evidence>
<dbReference type="GeneID" id="5854193"/>
<reference evidence="8 9" key="1">
    <citation type="journal article" date="2007" name="Proc. Natl. Acad. Sci. U.S.A.">
        <title>Dandruff-associated Malassezia genomes reveal convergent and divergent virulence traits shared with plant and human fungal pathogens.</title>
        <authorList>
            <person name="Xu J."/>
            <person name="Saunders C.W."/>
            <person name="Hu P."/>
            <person name="Grant R.A."/>
            <person name="Boekhout T."/>
            <person name="Kuramae E.E."/>
            <person name="Kronstad J.W."/>
            <person name="Deangelis Y.M."/>
            <person name="Reeder N.L."/>
            <person name="Johnstone K.R."/>
            <person name="Leland M."/>
            <person name="Fieno A.M."/>
            <person name="Begley W.M."/>
            <person name="Sun Y."/>
            <person name="Lacey M.P."/>
            <person name="Chaudhary T."/>
            <person name="Keough T."/>
            <person name="Chu L."/>
            <person name="Sears R."/>
            <person name="Yuan B."/>
            <person name="Dawson T.L.Jr."/>
        </authorList>
    </citation>
    <scope>NUCLEOTIDE SEQUENCE [LARGE SCALE GENOMIC DNA]</scope>
    <source>
        <strain evidence="9">ATCC MYA-4612 / CBS 7966</strain>
    </source>
</reference>
<feature type="domain" description="MADS-box" evidence="7">
    <location>
        <begin position="1"/>
        <end position="61"/>
    </location>
</feature>
<dbReference type="GO" id="GO:0045944">
    <property type="term" value="P:positive regulation of transcription by RNA polymerase II"/>
    <property type="evidence" value="ECO:0007669"/>
    <property type="project" value="UniProtKB-ARBA"/>
</dbReference>
<evidence type="ECO:0000256" key="1">
    <source>
        <dbReference type="ARBA" id="ARBA00004123"/>
    </source>
</evidence>
<dbReference type="Pfam" id="PF00319">
    <property type="entry name" value="SRF-TF"/>
    <property type="match status" value="1"/>
</dbReference>
<proteinExistence type="predicted"/>
<dbReference type="OrthoDB" id="1898716at2759"/>
<dbReference type="AlphaFoldDB" id="A8Q676"/>
<dbReference type="EMBL" id="AAYY01000010">
    <property type="protein sequence ID" value="EDP42672.1"/>
    <property type="molecule type" value="Genomic_DNA"/>
</dbReference>
<keyword evidence="2" id="KW-0805">Transcription regulation</keyword>
<comment type="subcellular location">
    <subcellularLocation>
        <location evidence="1">Nucleus</location>
    </subcellularLocation>
</comment>
<dbReference type="Gene3D" id="3.40.1810.10">
    <property type="entry name" value="Transcription factor, MADS-box"/>
    <property type="match status" value="1"/>
</dbReference>
<keyword evidence="4" id="KW-0804">Transcription</keyword>
<dbReference type="PANTHER" id="PTHR48019">
    <property type="entry name" value="SERUM RESPONSE FACTOR HOMOLOG"/>
    <property type="match status" value="1"/>
</dbReference>
<organism evidence="8 9">
    <name type="scientific">Malassezia globosa (strain ATCC MYA-4612 / CBS 7966)</name>
    <name type="common">Dandruff-associated fungus</name>
    <dbReference type="NCBI Taxonomy" id="425265"/>
    <lineage>
        <taxon>Eukaryota</taxon>
        <taxon>Fungi</taxon>
        <taxon>Dikarya</taxon>
        <taxon>Basidiomycota</taxon>
        <taxon>Ustilaginomycotina</taxon>
        <taxon>Malasseziomycetes</taxon>
        <taxon>Malasseziales</taxon>
        <taxon>Malasseziaceae</taxon>
        <taxon>Malassezia</taxon>
    </lineage>
</organism>
<evidence type="ECO:0000313" key="9">
    <source>
        <dbReference type="Proteomes" id="UP000008837"/>
    </source>
</evidence>
<keyword evidence="9" id="KW-1185">Reference proteome</keyword>
<feature type="compositionally biased region" description="Low complexity" evidence="6">
    <location>
        <begin position="295"/>
        <end position="305"/>
    </location>
</feature>
<dbReference type="InterPro" id="IPR002100">
    <property type="entry name" value="TF_MADSbox"/>
</dbReference>
<dbReference type="InterPro" id="IPR050142">
    <property type="entry name" value="MADS-box/MEF2_TF"/>
</dbReference>
<sequence>MGRKKIKIQPIKGERNRSATFLKRKAGLFKKAHELAVLTDSDVAVLVFNRNGKLAEFCSGNIEEFLLRYTEYSGTVERRGPEHFAGLDDQALEQERALPPPTWSSRQPSEVMAATHARIDSRRMSHESKMQMEPAAALQSECQKCTASAFPLSQADMNEVILSATSASSPGASTAGTGMSPSSGPGSAPASTYIQDSVSLAPMAPNIVSSISSPSDLSFREPPTSSDWEFLSQSRHLHPNSARLAADRVMPMSTSDTRPLSATYTRWSHPPLDMNSPNMFPSLMSADNMDARRVPTSLSQASSPPQSAPIPPTQSTRSTQPTQPPKCTPTPRLQLTPVMDETPNQVMRSPTCSDRAFSIPMAALPSMGVSRNPHESAFMHRPSSVSISPTSSIMPAPTPLPSPIEAVSFQQAQQISPAPDSSCFPSYDVKVPLMSNEASLSSTGAPAHPDMDSSRLMMELHERHNSIPPPDLLSPSPIVGAQPMSRFTT</sequence>
<name>A8Q676_MALGO</name>
<dbReference type="GO" id="GO:0046983">
    <property type="term" value="F:protein dimerization activity"/>
    <property type="evidence" value="ECO:0007669"/>
    <property type="project" value="InterPro"/>
</dbReference>
<evidence type="ECO:0000256" key="3">
    <source>
        <dbReference type="ARBA" id="ARBA00023125"/>
    </source>
</evidence>
<dbReference type="KEGG" id="mgl:MGL_2872"/>
<dbReference type="InParanoid" id="A8Q676"/>
<dbReference type="PROSITE" id="PS50066">
    <property type="entry name" value="MADS_BOX_2"/>
    <property type="match status" value="1"/>
</dbReference>
<dbReference type="SMART" id="SM00432">
    <property type="entry name" value="MADS"/>
    <property type="match status" value="1"/>
</dbReference>
<evidence type="ECO:0000256" key="2">
    <source>
        <dbReference type="ARBA" id="ARBA00023015"/>
    </source>
</evidence>
<dbReference type="Proteomes" id="UP000008837">
    <property type="component" value="Unassembled WGS sequence"/>
</dbReference>
<evidence type="ECO:0000256" key="6">
    <source>
        <dbReference type="SAM" id="MobiDB-lite"/>
    </source>
</evidence>
<dbReference type="GO" id="GO:0003677">
    <property type="term" value="F:DNA binding"/>
    <property type="evidence" value="ECO:0007669"/>
    <property type="project" value="UniProtKB-KW"/>
</dbReference>
<keyword evidence="3" id="KW-0238">DNA-binding</keyword>
<dbReference type="GO" id="GO:0005634">
    <property type="term" value="C:nucleus"/>
    <property type="evidence" value="ECO:0007669"/>
    <property type="project" value="UniProtKB-SubCell"/>
</dbReference>
<evidence type="ECO:0000256" key="4">
    <source>
        <dbReference type="ARBA" id="ARBA00023163"/>
    </source>
</evidence>
<feature type="region of interest" description="Disordered" evidence="6">
    <location>
        <begin position="464"/>
        <end position="489"/>
    </location>
</feature>
<dbReference type="VEuPathDB" id="FungiDB:MGL_2872"/>
<dbReference type="InterPro" id="IPR036879">
    <property type="entry name" value="TF_MADSbox_sf"/>
</dbReference>
<gene>
    <name evidence="8" type="ORF">MGL_2872</name>
</gene>
<dbReference type="PROSITE" id="PS00350">
    <property type="entry name" value="MADS_BOX_1"/>
    <property type="match status" value="1"/>
</dbReference>
<dbReference type="SUPFAM" id="SSF55455">
    <property type="entry name" value="SRF-like"/>
    <property type="match status" value="1"/>
</dbReference>
<dbReference type="FunCoup" id="A8Q676">
    <property type="interactions" value="1"/>
</dbReference>
<protein>
    <recommendedName>
        <fullName evidence="7">MADS-box domain-containing protein</fullName>
    </recommendedName>
</protein>
<evidence type="ECO:0000313" key="8">
    <source>
        <dbReference type="EMBL" id="EDP42672.1"/>
    </source>
</evidence>
<dbReference type="RefSeq" id="XP_001729886.1">
    <property type="nucleotide sequence ID" value="XM_001729834.1"/>
</dbReference>
<evidence type="ECO:0000256" key="5">
    <source>
        <dbReference type="ARBA" id="ARBA00023242"/>
    </source>
</evidence>
<dbReference type="PRINTS" id="PR00404">
    <property type="entry name" value="MADSDOMAIN"/>
</dbReference>